<keyword evidence="2" id="KW-1185">Reference proteome</keyword>
<reference evidence="2" key="1">
    <citation type="journal article" date="2014" name="Stand. Genomic Sci.">
        <title>Genome sequence of the exopolysaccharide-producing Salipiger mucosus type strain (DSM 16094(T)), a moderately halophilic member of the Roseobacter clade.</title>
        <authorList>
            <person name="Riedel T."/>
            <person name="Spring S."/>
            <person name="Fiebig A."/>
            <person name="Petersen J."/>
            <person name="Kyrpides N.C."/>
            <person name="Goker M."/>
            <person name="Klenk H.P."/>
        </authorList>
    </citation>
    <scope>NUCLEOTIDE SEQUENCE [LARGE SCALE GENOMIC DNA]</scope>
    <source>
        <strain evidence="2">DSM 16094</strain>
    </source>
</reference>
<dbReference type="HOGENOM" id="CLU_3239377_0_0_5"/>
<proteinExistence type="predicted"/>
<comment type="caution">
    <text evidence="1">The sequence shown here is derived from an EMBL/GenBank/DDBJ whole genome shotgun (WGS) entry which is preliminary data.</text>
</comment>
<dbReference type="EMBL" id="APVH01000043">
    <property type="protein sequence ID" value="EPX76808.1"/>
    <property type="molecule type" value="Genomic_DNA"/>
</dbReference>
<evidence type="ECO:0000313" key="2">
    <source>
        <dbReference type="Proteomes" id="UP000015347"/>
    </source>
</evidence>
<sequence>MECGVFFRELLQELWLIGNNELVHSSLLPFELVDGMHLCHLGG</sequence>
<organism evidence="1 2">
    <name type="scientific">Salipiger mucosus DSM 16094</name>
    <dbReference type="NCBI Taxonomy" id="1123237"/>
    <lineage>
        <taxon>Bacteria</taxon>
        <taxon>Pseudomonadati</taxon>
        <taxon>Pseudomonadota</taxon>
        <taxon>Alphaproteobacteria</taxon>
        <taxon>Rhodobacterales</taxon>
        <taxon>Roseobacteraceae</taxon>
        <taxon>Salipiger</taxon>
    </lineage>
</organism>
<dbReference type="Proteomes" id="UP000015347">
    <property type="component" value="Unassembled WGS sequence"/>
</dbReference>
<evidence type="ECO:0000313" key="1">
    <source>
        <dbReference type="EMBL" id="EPX76808.1"/>
    </source>
</evidence>
<dbReference type="AlphaFoldDB" id="S9QAY6"/>
<protein>
    <submittedName>
        <fullName evidence="1">Uncharacterized protein</fullName>
    </submittedName>
</protein>
<name>S9QAY6_9RHOB</name>
<accession>S9QAY6</accession>
<gene>
    <name evidence="1" type="ORF">Salmuc_04694</name>
</gene>